<dbReference type="GO" id="GO:0000160">
    <property type="term" value="P:phosphorelay signal transduction system"/>
    <property type="evidence" value="ECO:0007669"/>
    <property type="project" value="UniProtKB-KW"/>
</dbReference>
<evidence type="ECO:0000256" key="3">
    <source>
        <dbReference type="PROSITE-ProRule" id="PRU00169"/>
    </source>
</evidence>
<dbReference type="InterPro" id="IPR011006">
    <property type="entry name" value="CheY-like_superfamily"/>
</dbReference>
<dbReference type="EMBL" id="CP123872">
    <property type="protein sequence ID" value="WND01646.1"/>
    <property type="molecule type" value="Genomic_DNA"/>
</dbReference>
<evidence type="ECO:0000256" key="1">
    <source>
        <dbReference type="ARBA" id="ARBA00022553"/>
    </source>
</evidence>
<keyword evidence="6" id="KW-1185">Reference proteome</keyword>
<sequence>MSTILIVEDNEMNRDMLMRRLKRKGFDVVCSINGQEGVDMALKLIPDCIIMDMNMPVMDGFEATRFLKANEAVSHIPIIALTAYALDEDENKCLAAGCDTYVAKPLDFKELLASMAAFEITA</sequence>
<evidence type="ECO:0000313" key="6">
    <source>
        <dbReference type="Proteomes" id="UP001268683"/>
    </source>
</evidence>
<dbReference type="SUPFAM" id="SSF52172">
    <property type="entry name" value="CheY-like"/>
    <property type="match status" value="1"/>
</dbReference>
<proteinExistence type="predicted"/>
<reference evidence="5" key="1">
    <citation type="submission" date="2023-04" db="EMBL/GenBank/DDBJ databases">
        <title>Complete genome sequence of Temperatibacter marinus.</title>
        <authorList>
            <person name="Rong J.-C."/>
            <person name="Yi M.-L."/>
            <person name="Zhao Q."/>
        </authorList>
    </citation>
    <scope>NUCLEOTIDE SEQUENCE</scope>
    <source>
        <strain evidence="5">NBRC 110045</strain>
    </source>
</reference>
<organism evidence="5 6">
    <name type="scientific">Temperatibacter marinus</name>
    <dbReference type="NCBI Taxonomy" id="1456591"/>
    <lineage>
        <taxon>Bacteria</taxon>
        <taxon>Pseudomonadati</taxon>
        <taxon>Pseudomonadota</taxon>
        <taxon>Alphaproteobacteria</taxon>
        <taxon>Kordiimonadales</taxon>
        <taxon>Temperatibacteraceae</taxon>
        <taxon>Temperatibacter</taxon>
    </lineage>
</organism>
<dbReference type="PANTHER" id="PTHR45339:SF1">
    <property type="entry name" value="HYBRID SIGNAL TRANSDUCTION HISTIDINE KINASE J"/>
    <property type="match status" value="1"/>
</dbReference>
<evidence type="ECO:0000259" key="4">
    <source>
        <dbReference type="PROSITE" id="PS50110"/>
    </source>
</evidence>
<dbReference type="PANTHER" id="PTHR45339">
    <property type="entry name" value="HYBRID SIGNAL TRANSDUCTION HISTIDINE KINASE J"/>
    <property type="match status" value="1"/>
</dbReference>
<dbReference type="SMART" id="SM00448">
    <property type="entry name" value="REC"/>
    <property type="match status" value="1"/>
</dbReference>
<dbReference type="PROSITE" id="PS50110">
    <property type="entry name" value="RESPONSE_REGULATORY"/>
    <property type="match status" value="1"/>
</dbReference>
<evidence type="ECO:0000256" key="2">
    <source>
        <dbReference type="ARBA" id="ARBA00023012"/>
    </source>
</evidence>
<keyword evidence="1 3" id="KW-0597">Phosphoprotein</keyword>
<dbReference type="Pfam" id="PF00072">
    <property type="entry name" value="Response_reg"/>
    <property type="match status" value="1"/>
</dbReference>
<feature type="modified residue" description="4-aspartylphosphate" evidence="3">
    <location>
        <position position="52"/>
    </location>
</feature>
<dbReference type="InterPro" id="IPR001789">
    <property type="entry name" value="Sig_transdc_resp-reg_receiver"/>
</dbReference>
<protein>
    <submittedName>
        <fullName evidence="5">Response regulator</fullName>
    </submittedName>
</protein>
<keyword evidence="2" id="KW-0902">Two-component regulatory system</keyword>
<dbReference type="Gene3D" id="3.40.50.2300">
    <property type="match status" value="1"/>
</dbReference>
<gene>
    <name evidence="5" type="ORF">QGN29_08745</name>
</gene>
<evidence type="ECO:0000313" key="5">
    <source>
        <dbReference type="EMBL" id="WND01646.1"/>
    </source>
</evidence>
<name>A0AA52EGH9_9PROT</name>
<accession>A0AA52EGH9</accession>
<dbReference type="KEGG" id="tmk:QGN29_08745"/>
<feature type="domain" description="Response regulatory" evidence="4">
    <location>
        <begin position="3"/>
        <end position="119"/>
    </location>
</feature>
<dbReference type="RefSeq" id="WP_310797474.1">
    <property type="nucleotide sequence ID" value="NZ_CP123872.1"/>
</dbReference>
<dbReference type="AlphaFoldDB" id="A0AA52EGH9"/>
<dbReference type="Proteomes" id="UP001268683">
    <property type="component" value="Chromosome"/>
</dbReference>